<reference evidence="3 4" key="1">
    <citation type="submission" date="2020-01" db="EMBL/GenBank/DDBJ databases">
        <title>The draft genome sequence of Corallococcus exiguus DSM 14696.</title>
        <authorList>
            <person name="Zhang X."/>
            <person name="Zhu H."/>
        </authorList>
    </citation>
    <scope>NUCLEOTIDE SEQUENCE [LARGE SCALE GENOMIC DNA]</scope>
    <source>
        <strain evidence="3 4">DSM 14696</strain>
    </source>
</reference>
<proteinExistence type="predicted"/>
<dbReference type="GO" id="GO:0008782">
    <property type="term" value="F:adenosylhomocysteine nucleosidase activity"/>
    <property type="evidence" value="ECO:0007669"/>
    <property type="project" value="TreeGrafter"/>
</dbReference>
<dbReference type="AlphaFoldDB" id="A0A7X4YD63"/>
<dbReference type="GO" id="GO:0009116">
    <property type="term" value="P:nucleoside metabolic process"/>
    <property type="evidence" value="ECO:0007669"/>
    <property type="project" value="InterPro"/>
</dbReference>
<evidence type="ECO:0000256" key="1">
    <source>
        <dbReference type="SAM" id="MobiDB-lite"/>
    </source>
</evidence>
<comment type="caution">
    <text evidence="3">The sequence shown here is derived from an EMBL/GenBank/DDBJ whole genome shotgun (WGS) entry which is preliminary data.</text>
</comment>
<dbReference type="GO" id="GO:0005829">
    <property type="term" value="C:cytosol"/>
    <property type="evidence" value="ECO:0007669"/>
    <property type="project" value="TreeGrafter"/>
</dbReference>
<sequence length="736" mass="80445">MFLLVLNVLGVPLVASDAMPKFPRTLRAAVDRGTIVPFVGSGITLSTGLIPSWHGVVTHAAQWLDEELKSAAATRLRGLLDVRQPDLQYALVQARMSLGPLWPDFLRETLTPSLGDVNAANFGLPRAVWQVSNNFVVTTAYDQVLSAACPKGEPYEIHDSSPNWVERLSDSVSQLEMKVDSRPTLWPVFGSVKEGDALFTLDGSMSVFSEDDERLRMMRLGGALRLVCDGKNTLLFVGTNAPLDFLPQFLLGIQGPHYWIVHEAELQETQRRMEMRGLPIQLIGVPDYKEVAPYLEKLATYRSKSGTGSRQTVLATPVTPPEPPSNTERLKSLEAQLEKILQAPIESELEFDDSLRLAQAWAQDASRVFKDLSPGTSQLTQGILAPLNAALVRPEVVHPYSGEQLLAALGKARYGLSILAKRLDLYTEAGLALTLPATPSNAIPQQAPAPLSAAKGDSNLEPQDLLFDVAIICALRMPELEKVLKTGAERWTRLPPDVRDPQTYHRGVYTTAAGTRLRVIAAAPNQMGPPAAAALATKMILRFKPRLVAMVGIAAGARVDTRGFGDILSPDVTFDYSSGKLTDDETKVAFTPDPKPVHLNSRLLSLLRDWQASGNGLHDIWRNWDGSKPDRLPRLLIGPLASGSSVVATRAVVDDIGLHWRKLIGLEMEAYAVHCACRDTVSPETPYLAFKAVCDFADGSKADDWQPYAAYTAAQSLHHFLVAEWENLVLPPHPSA</sequence>
<gene>
    <name evidence="3" type="ORF">GTZ93_20150</name>
</gene>
<dbReference type="Gene3D" id="3.40.50.1580">
    <property type="entry name" value="Nucleoside phosphorylase domain"/>
    <property type="match status" value="1"/>
</dbReference>
<dbReference type="InterPro" id="IPR035994">
    <property type="entry name" value="Nucleoside_phosphorylase_sf"/>
</dbReference>
<dbReference type="SUPFAM" id="SSF53167">
    <property type="entry name" value="Purine and uridine phosphorylases"/>
    <property type="match status" value="1"/>
</dbReference>
<keyword evidence="4" id="KW-1185">Reference proteome</keyword>
<dbReference type="PANTHER" id="PTHR46832">
    <property type="entry name" value="5'-METHYLTHIOADENOSINE/S-ADENOSYLHOMOCYSTEINE NUCLEOSIDASE"/>
    <property type="match status" value="1"/>
</dbReference>
<feature type="region of interest" description="Disordered" evidence="1">
    <location>
        <begin position="306"/>
        <end position="327"/>
    </location>
</feature>
<evidence type="ECO:0000313" key="3">
    <source>
        <dbReference type="EMBL" id="NBC42117.1"/>
    </source>
</evidence>
<protein>
    <recommendedName>
        <fullName evidence="2">Nucleoside phosphorylase domain-containing protein</fullName>
    </recommendedName>
</protein>
<name>A0A7X4YD63_9BACT</name>
<dbReference type="GO" id="GO:0019284">
    <property type="term" value="P:L-methionine salvage from S-adenosylmethionine"/>
    <property type="evidence" value="ECO:0007669"/>
    <property type="project" value="TreeGrafter"/>
</dbReference>
<dbReference type="PANTHER" id="PTHR46832:SF1">
    <property type="entry name" value="5'-METHYLTHIOADENOSINE_S-ADENOSYLHOMOCYSTEINE NUCLEOSIDASE"/>
    <property type="match status" value="1"/>
</dbReference>
<organism evidence="3 4">
    <name type="scientific">Corallococcus exiguus</name>
    <dbReference type="NCBI Taxonomy" id="83462"/>
    <lineage>
        <taxon>Bacteria</taxon>
        <taxon>Pseudomonadati</taxon>
        <taxon>Myxococcota</taxon>
        <taxon>Myxococcia</taxon>
        <taxon>Myxococcales</taxon>
        <taxon>Cystobacterineae</taxon>
        <taxon>Myxococcaceae</taxon>
        <taxon>Corallococcus</taxon>
    </lineage>
</organism>
<dbReference type="InterPro" id="IPR000845">
    <property type="entry name" value="Nucleoside_phosphorylase_d"/>
</dbReference>
<dbReference type="EMBL" id="JAAAPK010000005">
    <property type="protein sequence ID" value="NBC42117.1"/>
    <property type="molecule type" value="Genomic_DNA"/>
</dbReference>
<dbReference type="Pfam" id="PF01048">
    <property type="entry name" value="PNP_UDP_1"/>
    <property type="match status" value="1"/>
</dbReference>
<dbReference type="GO" id="GO:0008930">
    <property type="term" value="F:methylthioadenosine nucleosidase activity"/>
    <property type="evidence" value="ECO:0007669"/>
    <property type="project" value="TreeGrafter"/>
</dbReference>
<evidence type="ECO:0000259" key="2">
    <source>
        <dbReference type="Pfam" id="PF01048"/>
    </source>
</evidence>
<feature type="domain" description="Nucleoside phosphorylase" evidence="2">
    <location>
        <begin position="469"/>
        <end position="703"/>
    </location>
</feature>
<dbReference type="RefSeq" id="WP_139919945.1">
    <property type="nucleotide sequence ID" value="NZ_CBCSLE010000163.1"/>
</dbReference>
<accession>A0A7X4YD63</accession>
<dbReference type="Proteomes" id="UP000537825">
    <property type="component" value="Unassembled WGS sequence"/>
</dbReference>
<evidence type="ECO:0000313" key="4">
    <source>
        <dbReference type="Proteomes" id="UP000537825"/>
    </source>
</evidence>